<keyword evidence="5" id="KW-1185">Reference proteome</keyword>
<organism evidence="3 4">
    <name type="scientific">Plasmodium ovale wallikeri</name>
    <dbReference type="NCBI Taxonomy" id="864142"/>
    <lineage>
        <taxon>Eukaryota</taxon>
        <taxon>Sar</taxon>
        <taxon>Alveolata</taxon>
        <taxon>Apicomplexa</taxon>
        <taxon>Aconoidasida</taxon>
        <taxon>Haemosporida</taxon>
        <taxon>Plasmodiidae</taxon>
        <taxon>Plasmodium</taxon>
        <taxon>Plasmodium (Plasmodium)</taxon>
    </lineage>
</organism>
<accession>A0A1A8ZM23</accession>
<reference evidence="4" key="3">
    <citation type="submission" date="2016-05" db="EMBL/GenBank/DDBJ databases">
        <authorList>
            <person name="Naeem Raeece"/>
        </authorList>
    </citation>
    <scope>NUCLEOTIDE SEQUENCE [LARGE SCALE GENOMIC DNA]</scope>
</reference>
<dbReference type="EMBL" id="FLRE01000175">
    <property type="protein sequence ID" value="SBT44921.1"/>
    <property type="molecule type" value="Genomic_DNA"/>
</dbReference>
<evidence type="ECO:0000313" key="5">
    <source>
        <dbReference type="Proteomes" id="UP000078555"/>
    </source>
</evidence>
<feature type="region of interest" description="Disordered" evidence="1">
    <location>
        <begin position="1"/>
        <end position="39"/>
    </location>
</feature>
<feature type="compositionally biased region" description="Basic residues" evidence="1">
    <location>
        <begin position="29"/>
        <end position="39"/>
    </location>
</feature>
<reference evidence="3" key="1">
    <citation type="submission" date="2016-05" db="EMBL/GenBank/DDBJ databases">
        <authorList>
            <person name="Lavstsen T."/>
            <person name="Jespersen J.S."/>
        </authorList>
    </citation>
    <scope>NUCLEOTIDE SEQUENCE [LARGE SCALE GENOMIC DNA]</scope>
</reference>
<evidence type="ECO:0000313" key="4">
    <source>
        <dbReference type="Proteomes" id="UP000078550"/>
    </source>
</evidence>
<gene>
    <name evidence="2" type="ORF">POVWA1_049760</name>
    <name evidence="3" type="ORF">POVWA2_048860</name>
</gene>
<dbReference type="Proteomes" id="UP000078550">
    <property type="component" value="Unassembled WGS sequence"/>
</dbReference>
<name>A0A1A8ZM23_PLAOA</name>
<evidence type="ECO:0000256" key="1">
    <source>
        <dbReference type="SAM" id="MobiDB-lite"/>
    </source>
</evidence>
<dbReference type="EMBL" id="FLRD01000134">
    <property type="protein sequence ID" value="SBT44393.1"/>
    <property type="molecule type" value="Genomic_DNA"/>
</dbReference>
<feature type="region of interest" description="Disordered" evidence="1">
    <location>
        <begin position="54"/>
        <end position="73"/>
    </location>
</feature>
<reference evidence="5" key="2">
    <citation type="submission" date="2016-05" db="EMBL/GenBank/DDBJ databases">
        <authorList>
            <person name="Naeem R."/>
        </authorList>
    </citation>
    <scope>NUCLEOTIDE SEQUENCE [LARGE SCALE GENOMIC DNA]</scope>
</reference>
<sequence>MGSGEIGNGCTFKNTPTVKEHGQQSNINKTKKKKKKKNLKGYISSIRHDMYALASTSLPPPRRTGAGVKAYIR</sequence>
<proteinExistence type="predicted"/>
<dbReference type="Proteomes" id="UP000078555">
    <property type="component" value="Unassembled WGS sequence"/>
</dbReference>
<evidence type="ECO:0000313" key="2">
    <source>
        <dbReference type="EMBL" id="SBT44393.1"/>
    </source>
</evidence>
<dbReference type="AlphaFoldDB" id="A0A1A8ZM23"/>
<evidence type="ECO:0000313" key="3">
    <source>
        <dbReference type="EMBL" id="SBT44921.1"/>
    </source>
</evidence>
<protein>
    <submittedName>
        <fullName evidence="3">Uncharacterized protein</fullName>
    </submittedName>
</protein>